<name>A0A6J4RW51_9ACTN</name>
<feature type="non-terminal residue" evidence="1">
    <location>
        <position position="35"/>
    </location>
</feature>
<sequence>MGVRAPTIAGVRALLDLLAPPRCLACGRPGRDLCA</sequence>
<dbReference type="AlphaFoldDB" id="A0A6J4RW51"/>
<organism evidence="1">
    <name type="scientific">uncultured Solirubrobacteraceae bacterium</name>
    <dbReference type="NCBI Taxonomy" id="1162706"/>
    <lineage>
        <taxon>Bacteria</taxon>
        <taxon>Bacillati</taxon>
        <taxon>Actinomycetota</taxon>
        <taxon>Thermoleophilia</taxon>
        <taxon>Solirubrobacterales</taxon>
        <taxon>Solirubrobacteraceae</taxon>
        <taxon>environmental samples</taxon>
    </lineage>
</organism>
<reference evidence="1" key="1">
    <citation type="submission" date="2020-02" db="EMBL/GenBank/DDBJ databases">
        <authorList>
            <person name="Meier V. D."/>
        </authorList>
    </citation>
    <scope>NUCLEOTIDE SEQUENCE</scope>
    <source>
        <strain evidence="1">AVDCRST_MAG13</strain>
    </source>
</reference>
<protein>
    <submittedName>
        <fullName evidence="1">Uncharacterized protein</fullName>
    </submittedName>
</protein>
<dbReference type="EMBL" id="CADCVO010000207">
    <property type="protein sequence ID" value="CAA9483610.1"/>
    <property type="molecule type" value="Genomic_DNA"/>
</dbReference>
<gene>
    <name evidence="1" type="ORF">AVDCRST_MAG13-1315</name>
</gene>
<accession>A0A6J4RW51</accession>
<proteinExistence type="predicted"/>
<evidence type="ECO:0000313" key="1">
    <source>
        <dbReference type="EMBL" id="CAA9483610.1"/>
    </source>
</evidence>